<feature type="signal peptide" evidence="1">
    <location>
        <begin position="1"/>
        <end position="18"/>
    </location>
</feature>
<organism evidence="2 3">
    <name type="scientific">Ceratitis capitata</name>
    <name type="common">Mediterranean fruit fly</name>
    <name type="synonym">Tephritis capitata</name>
    <dbReference type="NCBI Taxonomy" id="7213"/>
    <lineage>
        <taxon>Eukaryota</taxon>
        <taxon>Metazoa</taxon>
        <taxon>Ecdysozoa</taxon>
        <taxon>Arthropoda</taxon>
        <taxon>Hexapoda</taxon>
        <taxon>Insecta</taxon>
        <taxon>Pterygota</taxon>
        <taxon>Neoptera</taxon>
        <taxon>Endopterygota</taxon>
        <taxon>Diptera</taxon>
        <taxon>Brachycera</taxon>
        <taxon>Muscomorpha</taxon>
        <taxon>Tephritoidea</taxon>
        <taxon>Tephritidae</taxon>
        <taxon>Ceratitis</taxon>
        <taxon>Ceratitis</taxon>
    </lineage>
</organism>
<proteinExistence type="predicted"/>
<feature type="chain" id="PRO_5033019227" evidence="1">
    <location>
        <begin position="19"/>
        <end position="135"/>
    </location>
</feature>
<comment type="caution">
    <text evidence="2">The sequence shown here is derived from an EMBL/GenBank/DDBJ whole genome shotgun (WGS) entry which is preliminary data.</text>
</comment>
<evidence type="ECO:0000313" key="2">
    <source>
        <dbReference type="EMBL" id="CAD7011714.1"/>
    </source>
</evidence>
<evidence type="ECO:0000313" key="3">
    <source>
        <dbReference type="Proteomes" id="UP000606786"/>
    </source>
</evidence>
<evidence type="ECO:0000256" key="1">
    <source>
        <dbReference type="SAM" id="SignalP"/>
    </source>
</evidence>
<keyword evidence="1" id="KW-0732">Signal</keyword>
<keyword evidence="3" id="KW-1185">Reference proteome</keyword>
<reference evidence="2" key="1">
    <citation type="submission" date="2020-11" db="EMBL/GenBank/DDBJ databases">
        <authorList>
            <person name="Whitehead M."/>
        </authorList>
    </citation>
    <scope>NUCLEOTIDE SEQUENCE</scope>
    <source>
        <strain evidence="2">EGII</strain>
    </source>
</reference>
<gene>
    <name evidence="2" type="ORF">CCAP1982_LOCUS19818</name>
</gene>
<dbReference type="EMBL" id="CAJHJT010000056">
    <property type="protein sequence ID" value="CAD7011714.1"/>
    <property type="molecule type" value="Genomic_DNA"/>
</dbReference>
<name>A0A811V9M8_CERCA</name>
<accession>A0A811V9M8</accession>
<sequence>MNEHTCIVIFIIAKWAELYCMLCGSSNKNNKNSISKLKLTQKKEKHKKLNKNKTKTNKIHFSFYSFFTFASSPARLPLMYAASSIASQAPMLRRARFRSAGRPLGWLVGRQSLLRLIHIIFDAIACRLVRCCCCC</sequence>
<dbReference type="Proteomes" id="UP000606786">
    <property type="component" value="Unassembled WGS sequence"/>
</dbReference>
<dbReference type="AlphaFoldDB" id="A0A811V9M8"/>
<protein>
    <submittedName>
        <fullName evidence="2">(Mediterranean fruit fly) hypothetical protein</fullName>
    </submittedName>
</protein>